<proteinExistence type="predicted"/>
<dbReference type="RefSeq" id="WP_109678270.1">
    <property type="nucleotide sequence ID" value="NZ_CP086615.1"/>
</dbReference>
<dbReference type="OrthoDB" id="2656750at2"/>
<reference evidence="1 2" key="1">
    <citation type="submission" date="2018-05" db="EMBL/GenBank/DDBJ databases">
        <title>Spiribacter halobius sp. nov., a moderately halophilic bacterium isolated from marine solar saltern.</title>
        <authorList>
            <person name="Zheng W.-S."/>
            <person name="Lu D.-C."/>
            <person name="Du Z.-J."/>
        </authorList>
    </citation>
    <scope>NUCLEOTIDE SEQUENCE [LARGE SCALE GENOMIC DNA]</scope>
    <source>
        <strain evidence="1 2">E85</strain>
    </source>
</reference>
<dbReference type="Proteomes" id="UP000245474">
    <property type="component" value="Unassembled WGS sequence"/>
</dbReference>
<evidence type="ECO:0000313" key="2">
    <source>
        <dbReference type="Proteomes" id="UP000245474"/>
    </source>
</evidence>
<gene>
    <name evidence="1" type="ORF">DEM34_08645</name>
</gene>
<evidence type="ECO:0008006" key="3">
    <source>
        <dbReference type="Google" id="ProtNLM"/>
    </source>
</evidence>
<comment type="caution">
    <text evidence="1">The sequence shown here is derived from an EMBL/GenBank/DDBJ whole genome shotgun (WGS) entry which is preliminary data.</text>
</comment>
<sequence length="94" mass="10993">MRIYQVDYDLREQRDYQALYERLRSYSVWCRPLESTWIIGTTQTAAQVRDYLKGAMDPDDGILVTRLSGEAAWANVSDDRASRYLKELLERQAA</sequence>
<accession>A0A2U2N2F5</accession>
<evidence type="ECO:0000313" key="1">
    <source>
        <dbReference type="EMBL" id="PWG63366.1"/>
    </source>
</evidence>
<name>A0A2U2N2F5_9GAMM</name>
<dbReference type="AlphaFoldDB" id="A0A2U2N2F5"/>
<dbReference type="EMBL" id="QFFI01000011">
    <property type="protein sequence ID" value="PWG63366.1"/>
    <property type="molecule type" value="Genomic_DNA"/>
</dbReference>
<organism evidence="1 2">
    <name type="scientific">Sediminicurvatus halobius</name>
    <dbReference type="NCBI Taxonomy" id="2182432"/>
    <lineage>
        <taxon>Bacteria</taxon>
        <taxon>Pseudomonadati</taxon>
        <taxon>Pseudomonadota</taxon>
        <taxon>Gammaproteobacteria</taxon>
        <taxon>Chromatiales</taxon>
        <taxon>Ectothiorhodospiraceae</taxon>
        <taxon>Sediminicurvatus</taxon>
    </lineage>
</organism>
<keyword evidence="2" id="KW-1185">Reference proteome</keyword>
<protein>
    <recommendedName>
        <fullName evidence="3">SinR family protein</fullName>
    </recommendedName>
</protein>